<protein>
    <submittedName>
        <fullName evidence="3">NADH:ubiquinone oxidoreductase kD subunit</fullName>
    </submittedName>
</protein>
<dbReference type="VEuPathDB" id="FungiDB:M747DRAFT_331295"/>
<keyword evidence="2" id="KW-0812">Transmembrane</keyword>
<accession>A0A100IS76</accession>
<feature type="transmembrane region" description="Helical" evidence="2">
    <location>
        <begin position="182"/>
        <end position="203"/>
    </location>
</feature>
<evidence type="ECO:0000256" key="2">
    <source>
        <dbReference type="SAM" id="Phobius"/>
    </source>
</evidence>
<dbReference type="PANTHER" id="PTHR12840">
    <property type="entry name" value="NADH-UBIQUINONE OXIDOREDUCTASE ASHI SUBUNIT"/>
    <property type="match status" value="1"/>
</dbReference>
<dbReference type="EMBL" id="BCMY01000021">
    <property type="protein sequence ID" value="GAQ46378.1"/>
    <property type="molecule type" value="Genomic_DNA"/>
</dbReference>
<feature type="region of interest" description="Disordered" evidence="1">
    <location>
        <begin position="1"/>
        <end position="28"/>
    </location>
</feature>
<keyword evidence="3" id="KW-0830">Ubiquinone</keyword>
<gene>
    <name evidence="3" type="ORF">ABL_09039</name>
</gene>
<organism evidence="3 4">
    <name type="scientific">Aspergillus niger</name>
    <dbReference type="NCBI Taxonomy" id="5061"/>
    <lineage>
        <taxon>Eukaryota</taxon>
        <taxon>Fungi</taxon>
        <taxon>Dikarya</taxon>
        <taxon>Ascomycota</taxon>
        <taxon>Pezizomycotina</taxon>
        <taxon>Eurotiomycetes</taxon>
        <taxon>Eurotiomycetidae</taxon>
        <taxon>Eurotiales</taxon>
        <taxon>Aspergillaceae</taxon>
        <taxon>Aspergillus</taxon>
        <taxon>Aspergillus subgen. Circumdati</taxon>
    </lineage>
</organism>
<dbReference type="AlphaFoldDB" id="A0A100IS76"/>
<dbReference type="PANTHER" id="PTHR12840:SF1">
    <property type="entry name" value="NADH DEHYDROGENASE [UBIQUINONE] 1 BETA SUBCOMPLEX SUBUNIT 8, MITOCHONDRIAL"/>
    <property type="match status" value="1"/>
</dbReference>
<dbReference type="OrthoDB" id="2014058at2759"/>
<dbReference type="VEuPathDB" id="FungiDB:An12g00220"/>
<keyword evidence="2" id="KW-1133">Transmembrane helix</keyword>
<evidence type="ECO:0000256" key="1">
    <source>
        <dbReference type="SAM" id="MobiDB-lite"/>
    </source>
</evidence>
<name>A0A100IS76_ASPNG</name>
<evidence type="ECO:0000313" key="3">
    <source>
        <dbReference type="EMBL" id="GAQ46378.1"/>
    </source>
</evidence>
<dbReference type="PaxDb" id="5061-CADANGAP00009293"/>
<reference evidence="4" key="1">
    <citation type="journal article" date="2016" name="Genome Announc.">
        <title>Draft genome sequence of Aspergillus niger strain An76.</title>
        <authorList>
            <person name="Gong W."/>
            <person name="Cheng Z."/>
            <person name="Zhang H."/>
            <person name="Liu L."/>
            <person name="Gao P."/>
            <person name="Wang L."/>
        </authorList>
    </citation>
    <scope>NUCLEOTIDE SEQUENCE [LARGE SCALE GENOMIC DNA]</scope>
    <source>
        <strain evidence="4">An76</strain>
    </source>
</reference>
<proteinExistence type="predicted"/>
<comment type="caution">
    <text evidence="3">The sequence shown here is derived from an EMBL/GenBank/DDBJ whole genome shotgun (WGS) entry which is preliminary data.</text>
</comment>
<dbReference type="Pfam" id="PF05821">
    <property type="entry name" value="NDUF_B8"/>
    <property type="match status" value="1"/>
</dbReference>
<dbReference type="VEuPathDB" id="FungiDB:ASPNIDRAFT2_1142998"/>
<keyword evidence="2" id="KW-0472">Membrane</keyword>
<evidence type="ECO:0000313" key="4">
    <source>
        <dbReference type="Proteomes" id="UP000068243"/>
    </source>
</evidence>
<feature type="region of interest" description="Disordered" evidence="1">
    <location>
        <begin position="208"/>
        <end position="237"/>
    </location>
</feature>
<dbReference type="InterPro" id="IPR008699">
    <property type="entry name" value="NDUFB8"/>
</dbReference>
<feature type="compositionally biased region" description="Low complexity" evidence="1">
    <location>
        <begin position="1"/>
        <end position="18"/>
    </location>
</feature>
<sequence length="237" mass="26308">MASTGSGRTSLSSQSQSPKSRHRVVCTSSHGRLSLPVTSLDFTSPRFPPNSLQQETVSIPEPSLFLPSLVLRCIDPIANRDGQMLSQRILARRLPQVAARYTVPRASFSQVRSLKAAEVDDPLQNNNYQNPPRVKRAFRDPYGDWWDKQERRNFGEPVHEENEILGVFSPEQYTHVTARKGLLQVGAFVVTFLGLCGVVSMFYPDKPSVPKTYPDGLEKELGGPGAAPARKSDEASW</sequence>
<dbReference type="GO" id="GO:0005739">
    <property type="term" value="C:mitochondrion"/>
    <property type="evidence" value="ECO:0007669"/>
    <property type="project" value="InterPro"/>
</dbReference>
<dbReference type="Proteomes" id="UP000068243">
    <property type="component" value="Unassembled WGS sequence"/>
</dbReference>
<dbReference type="VEuPathDB" id="FungiDB:ATCC64974_39190"/>